<dbReference type="CDD" id="cd04301">
    <property type="entry name" value="NAT_SF"/>
    <property type="match status" value="1"/>
</dbReference>
<sequence length="353" mass="39124">MRRAIFAGSSAEGRALLARARAIHLAMVSEAGLPILRTVNAVVLDDAIAFHGAPAGEKMEGLDRPVVVSAEETVATIPSWFLDPERACPATTLYVSAQVHGTLREVTDPARKARVLQALMEKYQPEGGHRPIDAEHPLYAKAVRGLLVAEVSLENVDYKEKLGQNRTEADRLTILEKLWQRGEDGDVRAITRVVSRFPELPRPAFLRCAIPGIRLQCWVDEVELVEARALLEDAYWLQDIPAQDHVTAMARSPVRVGARDTSGKLVAFARALSDERRVAWIFDVVVDASLRKTGVGSAIMELLLDHPAVRRARRVRLATRDAMEFYRRKGFCELAEAPRPGAWSSVEMVRTNA</sequence>
<dbReference type="InterPro" id="IPR053144">
    <property type="entry name" value="Acetyltransferase_Butenolide"/>
</dbReference>
<evidence type="ECO:0000259" key="1">
    <source>
        <dbReference type="PROSITE" id="PS51186"/>
    </source>
</evidence>
<evidence type="ECO:0000313" key="2">
    <source>
        <dbReference type="EMBL" id="AKV03041.1"/>
    </source>
</evidence>
<organism evidence="2 3">
    <name type="scientific">Labilithrix luteola</name>
    <dbReference type="NCBI Taxonomy" id="1391654"/>
    <lineage>
        <taxon>Bacteria</taxon>
        <taxon>Pseudomonadati</taxon>
        <taxon>Myxococcota</taxon>
        <taxon>Polyangia</taxon>
        <taxon>Polyangiales</taxon>
        <taxon>Labilitrichaceae</taxon>
        <taxon>Labilithrix</taxon>
    </lineage>
</organism>
<dbReference type="InterPro" id="IPR000182">
    <property type="entry name" value="GNAT_dom"/>
</dbReference>
<dbReference type="AlphaFoldDB" id="A0A0K1QB76"/>
<feature type="domain" description="N-acetyltransferase" evidence="1">
    <location>
        <begin position="213"/>
        <end position="353"/>
    </location>
</feature>
<evidence type="ECO:0000313" key="3">
    <source>
        <dbReference type="Proteomes" id="UP000064967"/>
    </source>
</evidence>
<dbReference type="InterPro" id="IPR016181">
    <property type="entry name" value="Acyl_CoA_acyltransferase"/>
</dbReference>
<dbReference type="Pfam" id="PF00583">
    <property type="entry name" value="Acetyltransf_1"/>
    <property type="match status" value="1"/>
</dbReference>
<proteinExistence type="predicted"/>
<dbReference type="Proteomes" id="UP000064967">
    <property type="component" value="Chromosome"/>
</dbReference>
<dbReference type="EMBL" id="CP012333">
    <property type="protein sequence ID" value="AKV03041.1"/>
    <property type="molecule type" value="Genomic_DNA"/>
</dbReference>
<name>A0A0K1QB76_9BACT</name>
<gene>
    <name evidence="2" type="ORF">AKJ09_09704</name>
</gene>
<dbReference type="PATRIC" id="fig|1391654.3.peg.9826"/>
<keyword evidence="2" id="KW-0808">Transferase</keyword>
<dbReference type="PROSITE" id="PS51186">
    <property type="entry name" value="GNAT"/>
    <property type="match status" value="1"/>
</dbReference>
<dbReference type="GO" id="GO:0016747">
    <property type="term" value="F:acyltransferase activity, transferring groups other than amino-acyl groups"/>
    <property type="evidence" value="ECO:0007669"/>
    <property type="project" value="InterPro"/>
</dbReference>
<dbReference type="Gene3D" id="2.30.110.10">
    <property type="entry name" value="Electron Transport, Fmn-binding Protein, Chain A"/>
    <property type="match status" value="1"/>
</dbReference>
<reference evidence="2 3" key="1">
    <citation type="submission" date="2015-08" db="EMBL/GenBank/DDBJ databases">
        <authorList>
            <person name="Babu N.S."/>
            <person name="Beckwith C.J."/>
            <person name="Beseler K.G."/>
            <person name="Brison A."/>
            <person name="Carone J.V."/>
            <person name="Caskin T.P."/>
            <person name="Diamond M."/>
            <person name="Durham M.E."/>
            <person name="Foxe J.M."/>
            <person name="Go M."/>
            <person name="Henderson B.A."/>
            <person name="Jones I.B."/>
            <person name="McGettigan J.A."/>
            <person name="Micheletti S.J."/>
            <person name="Nasrallah M.E."/>
            <person name="Ortiz D."/>
            <person name="Piller C.R."/>
            <person name="Privatt S.R."/>
            <person name="Schneider S.L."/>
            <person name="Sharp S."/>
            <person name="Smith T.C."/>
            <person name="Stanton J.D."/>
            <person name="Ullery H.E."/>
            <person name="Wilson R.J."/>
            <person name="Serrano M.G."/>
            <person name="Buck G."/>
            <person name="Lee V."/>
            <person name="Wang Y."/>
            <person name="Carvalho R."/>
            <person name="Voegtly L."/>
            <person name="Shi R."/>
            <person name="Duckworth R."/>
            <person name="Johnson A."/>
            <person name="Loviza R."/>
            <person name="Walstead R."/>
            <person name="Shah Z."/>
            <person name="Kiflezghi M."/>
            <person name="Wade K."/>
            <person name="Ball S.L."/>
            <person name="Bradley K.W."/>
            <person name="Asai D.J."/>
            <person name="Bowman C.A."/>
            <person name="Russell D.A."/>
            <person name="Pope W.H."/>
            <person name="Jacobs-Sera D."/>
            <person name="Hendrix R.W."/>
            <person name="Hatfull G.F."/>
        </authorList>
    </citation>
    <scope>NUCLEOTIDE SEQUENCE [LARGE SCALE GENOMIC DNA]</scope>
    <source>
        <strain evidence="2 3">DSM 27648</strain>
    </source>
</reference>
<dbReference type="Pfam" id="PF12900">
    <property type="entry name" value="Pyridox_ox_2"/>
    <property type="match status" value="1"/>
</dbReference>
<accession>A0A0K1QB76</accession>
<dbReference type="OrthoDB" id="9794935at2"/>
<protein>
    <submittedName>
        <fullName evidence="2">Histone acetyltransferase HPA2</fullName>
    </submittedName>
</protein>
<keyword evidence="3" id="KW-1185">Reference proteome</keyword>
<dbReference type="PANTHER" id="PTHR43233:SF1">
    <property type="entry name" value="FAMILY N-ACETYLTRANSFERASE, PUTATIVE (AFU_ORTHOLOGUE AFUA_6G03350)-RELATED"/>
    <property type="match status" value="1"/>
</dbReference>
<dbReference type="InterPro" id="IPR012349">
    <property type="entry name" value="Split_barrel_FMN-bd"/>
</dbReference>
<dbReference type="InterPro" id="IPR024747">
    <property type="entry name" value="Pyridox_Oxase-rel"/>
</dbReference>
<dbReference type="KEGG" id="llu:AKJ09_09704"/>
<dbReference type="SUPFAM" id="SSF50475">
    <property type="entry name" value="FMN-binding split barrel"/>
    <property type="match status" value="1"/>
</dbReference>
<dbReference type="Gene3D" id="3.40.630.30">
    <property type="match status" value="1"/>
</dbReference>
<dbReference type="PANTHER" id="PTHR43233">
    <property type="entry name" value="FAMILY N-ACETYLTRANSFERASE, PUTATIVE (AFU_ORTHOLOGUE AFUA_6G03350)-RELATED"/>
    <property type="match status" value="1"/>
</dbReference>
<dbReference type="RefSeq" id="WP_146653869.1">
    <property type="nucleotide sequence ID" value="NZ_CP012333.1"/>
</dbReference>
<dbReference type="SUPFAM" id="SSF55729">
    <property type="entry name" value="Acyl-CoA N-acyltransferases (Nat)"/>
    <property type="match status" value="1"/>
</dbReference>
<dbReference type="STRING" id="1391654.AKJ09_09704"/>